<gene>
    <name evidence="2" type="ORF">HDF09_002770</name>
</gene>
<dbReference type="InterPro" id="IPR036278">
    <property type="entry name" value="Sialidase_sf"/>
</dbReference>
<evidence type="ECO:0000313" key="3">
    <source>
        <dbReference type="Proteomes" id="UP000568106"/>
    </source>
</evidence>
<evidence type="ECO:0008006" key="4">
    <source>
        <dbReference type="Google" id="ProtNLM"/>
    </source>
</evidence>
<evidence type="ECO:0000256" key="1">
    <source>
        <dbReference type="SAM" id="MobiDB-lite"/>
    </source>
</evidence>
<name>A0A7W8IJ32_9BACT</name>
<sequence>MTIAATTVPKAKGESSSMIPRRSAGNAGTVRARPRPMVSTARLIGEVANSQVTAIPVNTNIIYIGTAWGGVWLTRDGGTTWAPLFKRAPALVSAATRFHDQ</sequence>
<dbReference type="EMBL" id="JACHDY010000003">
    <property type="protein sequence ID" value="MBB5318084.1"/>
    <property type="molecule type" value="Genomic_DNA"/>
</dbReference>
<comment type="caution">
    <text evidence="2">The sequence shown here is derived from an EMBL/GenBank/DDBJ whole genome shotgun (WGS) entry which is preliminary data.</text>
</comment>
<dbReference type="SUPFAM" id="SSF50939">
    <property type="entry name" value="Sialidases"/>
    <property type="match status" value="1"/>
</dbReference>
<reference evidence="2" key="1">
    <citation type="submission" date="2020-08" db="EMBL/GenBank/DDBJ databases">
        <title>Genomic Encyclopedia of Type Strains, Phase IV (KMG-V): Genome sequencing to study the core and pangenomes of soil and plant-associated prokaryotes.</title>
        <authorList>
            <person name="Whitman W."/>
        </authorList>
    </citation>
    <scope>NUCLEOTIDE SEQUENCE [LARGE SCALE GENOMIC DNA]</scope>
    <source>
        <strain evidence="2">M8UP27</strain>
    </source>
</reference>
<organism evidence="2 3">
    <name type="scientific">Tunturiibacter empetritectus</name>
    <dbReference type="NCBI Taxonomy" id="3069691"/>
    <lineage>
        <taxon>Bacteria</taxon>
        <taxon>Pseudomonadati</taxon>
        <taxon>Acidobacteriota</taxon>
        <taxon>Terriglobia</taxon>
        <taxon>Terriglobales</taxon>
        <taxon>Acidobacteriaceae</taxon>
        <taxon>Tunturiibacter</taxon>
    </lineage>
</organism>
<feature type="region of interest" description="Disordered" evidence="1">
    <location>
        <begin position="1"/>
        <end position="33"/>
    </location>
</feature>
<keyword evidence="3" id="KW-1185">Reference proteome</keyword>
<evidence type="ECO:0000313" key="2">
    <source>
        <dbReference type="EMBL" id="MBB5318084.1"/>
    </source>
</evidence>
<dbReference type="Gene3D" id="2.130.10.10">
    <property type="entry name" value="YVTN repeat-like/Quinoprotein amine dehydrogenase"/>
    <property type="match status" value="1"/>
</dbReference>
<accession>A0A7W8IJ32</accession>
<dbReference type="AlphaFoldDB" id="A0A7W8IJ32"/>
<protein>
    <recommendedName>
        <fullName evidence="4">Glycosyl hydrolase</fullName>
    </recommendedName>
</protein>
<dbReference type="InterPro" id="IPR015943">
    <property type="entry name" value="WD40/YVTN_repeat-like_dom_sf"/>
</dbReference>
<dbReference type="Proteomes" id="UP000568106">
    <property type="component" value="Unassembled WGS sequence"/>
</dbReference>
<proteinExistence type="predicted"/>